<evidence type="ECO:0000313" key="2">
    <source>
        <dbReference type="Proteomes" id="UP000057158"/>
    </source>
</evidence>
<dbReference type="Proteomes" id="UP000057158">
    <property type="component" value="Chromosome"/>
</dbReference>
<protein>
    <submittedName>
        <fullName evidence="1">YcfA-like protein</fullName>
    </submittedName>
</protein>
<evidence type="ECO:0000313" key="1">
    <source>
        <dbReference type="EMBL" id="ALC15316.1"/>
    </source>
</evidence>
<proteinExistence type="predicted"/>
<dbReference type="RefSeq" id="WP_082351026.1">
    <property type="nucleotide sequence ID" value="NZ_CP010802.1"/>
</dbReference>
<dbReference type="PATRIC" id="fig|1603606.3.peg.568"/>
<dbReference type="Pfam" id="PF07927">
    <property type="entry name" value="HicA_toxin"/>
    <property type="match status" value="1"/>
</dbReference>
<name>A0A0M4CUS2_9BACT</name>
<keyword evidence="2" id="KW-1185">Reference proteome</keyword>
<gene>
    <name evidence="1" type="ORF">DSOUD_0526</name>
</gene>
<reference evidence="1 2" key="1">
    <citation type="submission" date="2015-07" db="EMBL/GenBank/DDBJ databases">
        <title>Isolation and Genomic Characterization of a Novel Halophilic Metal-Reducing Deltaproteobacterium from the Deep Subsurface.</title>
        <authorList>
            <person name="Badalamenti J.P."/>
            <person name="Summers Z.M."/>
            <person name="Gralnick J.A."/>
            <person name="Bond D.R."/>
        </authorList>
    </citation>
    <scope>NUCLEOTIDE SEQUENCE [LARGE SCALE GENOMIC DNA]</scope>
    <source>
        <strain evidence="1 2">WTL</strain>
    </source>
</reference>
<dbReference type="STRING" id="1603606.DSOUD_0526"/>
<dbReference type="OrthoDB" id="73001at2"/>
<dbReference type="AlphaFoldDB" id="A0A0M4CUS2"/>
<accession>A0A0M4CUS2</accession>
<dbReference type="GO" id="GO:0003729">
    <property type="term" value="F:mRNA binding"/>
    <property type="evidence" value="ECO:0007669"/>
    <property type="project" value="InterPro"/>
</dbReference>
<dbReference type="EMBL" id="CP010802">
    <property type="protein sequence ID" value="ALC15316.1"/>
    <property type="molecule type" value="Genomic_DNA"/>
</dbReference>
<organism evidence="1 2">
    <name type="scientific">Desulfuromonas soudanensis</name>
    <dbReference type="NCBI Taxonomy" id="1603606"/>
    <lineage>
        <taxon>Bacteria</taxon>
        <taxon>Pseudomonadati</taxon>
        <taxon>Thermodesulfobacteriota</taxon>
        <taxon>Desulfuromonadia</taxon>
        <taxon>Desulfuromonadales</taxon>
        <taxon>Desulfuromonadaceae</taxon>
        <taxon>Desulfuromonas</taxon>
    </lineage>
</organism>
<dbReference type="KEGG" id="des:DSOUD_0526"/>
<sequence length="84" mass="9492">MNSQHRKTLLALFAQPVPANLEWRRIEALFLALGAEMVEGAGSRVAFVLHDRRADFHRPHPGKEAKRYQVRAAREFLEAAGVTL</sequence>
<dbReference type="InterPro" id="IPR012933">
    <property type="entry name" value="HicA_mRNA_interferase"/>
</dbReference>